<evidence type="ECO:0000313" key="1">
    <source>
        <dbReference type="EMBL" id="MBV6341481.1"/>
    </source>
</evidence>
<dbReference type="Proteomes" id="UP001196980">
    <property type="component" value="Unassembled WGS sequence"/>
</dbReference>
<comment type="caution">
    <text evidence="1">The sequence shown here is derived from an EMBL/GenBank/DDBJ whole genome shotgun (WGS) entry which is preliminary data.</text>
</comment>
<evidence type="ECO:0000313" key="2">
    <source>
        <dbReference type="Proteomes" id="UP001196980"/>
    </source>
</evidence>
<dbReference type="RefSeq" id="WP_218252116.1">
    <property type="nucleotide sequence ID" value="NZ_JABXWD010000111.1"/>
</dbReference>
<sequence>MPSLNNGGDGLKSELTKEEIARMIDIALWKAETRILKKVVKVILANNQKVLEQLTELGVINQE</sequence>
<dbReference type="EMBL" id="JABXWD010000111">
    <property type="protein sequence ID" value="MBV6341481.1"/>
    <property type="molecule type" value="Genomic_DNA"/>
</dbReference>
<organism evidence="1 2">
    <name type="scientific">Candidatus Magnetobacterium casense</name>
    <dbReference type="NCBI Taxonomy" id="1455061"/>
    <lineage>
        <taxon>Bacteria</taxon>
        <taxon>Pseudomonadati</taxon>
        <taxon>Nitrospirota</taxon>
        <taxon>Thermodesulfovibrionia</taxon>
        <taxon>Thermodesulfovibrionales</taxon>
        <taxon>Candidatus Magnetobacteriaceae</taxon>
        <taxon>Candidatus Magnetobacterium</taxon>
    </lineage>
</organism>
<reference evidence="1 2" key="1">
    <citation type="journal article" date="2020" name="J Geophys Res Biogeosci">
        <title>Magnetotaxis as an Adaptation to Enable Bacterial Shuttling of Microbial Sulfur and Sulfur Cycling Across Aquatic Oxic#Anoxic Interfaces.</title>
        <authorList>
            <person name="Li J."/>
            <person name="Liu P."/>
            <person name="Wang J."/>
            <person name="Roberts A.P."/>
            <person name="Pan Y."/>
        </authorList>
    </citation>
    <scope>NUCLEOTIDE SEQUENCE [LARGE SCALE GENOMIC DNA]</scope>
    <source>
        <strain evidence="1 2">MYR-1_YQ</strain>
    </source>
</reference>
<gene>
    <name evidence="1" type="ORF">HWQ67_07770</name>
</gene>
<accession>A0ABS6RXZ5</accession>
<protein>
    <submittedName>
        <fullName evidence="1">Uncharacterized protein</fullName>
    </submittedName>
</protein>
<proteinExistence type="predicted"/>
<name>A0ABS6RXZ5_9BACT</name>
<keyword evidence="2" id="KW-1185">Reference proteome</keyword>